<name>A0A6A5GYB2_CAERE</name>
<dbReference type="CTD" id="9803411"/>
<dbReference type="Proteomes" id="UP000483820">
    <property type="component" value="Chromosome IV"/>
</dbReference>
<protein>
    <submittedName>
        <fullName evidence="1">Uncharacterized protein</fullName>
    </submittedName>
</protein>
<accession>A0A6A5GYB2</accession>
<dbReference type="CDD" id="cd16021">
    <property type="entry name" value="ALP_like"/>
    <property type="match status" value="1"/>
</dbReference>
<dbReference type="AlphaFoldDB" id="A0A6A5GYB2"/>
<gene>
    <name evidence="1" type="ORF">GCK72_015767</name>
</gene>
<dbReference type="Gene3D" id="3.40.720.10">
    <property type="entry name" value="Alkaline Phosphatase, subunit A"/>
    <property type="match status" value="1"/>
</dbReference>
<dbReference type="GO" id="GO:0005615">
    <property type="term" value="C:extracellular space"/>
    <property type="evidence" value="ECO:0007669"/>
    <property type="project" value="TreeGrafter"/>
</dbReference>
<dbReference type="GeneID" id="9803411"/>
<dbReference type="Pfam" id="PF02995">
    <property type="entry name" value="DUF229"/>
    <property type="match status" value="1"/>
</dbReference>
<proteinExistence type="predicted"/>
<dbReference type="PANTHER" id="PTHR10974:SF5">
    <property type="entry name" value="SULFATASE DOMAIN-CONTAINING PROTEIN"/>
    <property type="match status" value="1"/>
</dbReference>
<dbReference type="EMBL" id="WUAV01000004">
    <property type="protein sequence ID" value="KAF1759302.1"/>
    <property type="molecule type" value="Genomic_DNA"/>
</dbReference>
<dbReference type="PANTHER" id="PTHR10974">
    <property type="entry name" value="FI08016P-RELATED"/>
    <property type="match status" value="1"/>
</dbReference>
<evidence type="ECO:0000313" key="2">
    <source>
        <dbReference type="Proteomes" id="UP000483820"/>
    </source>
</evidence>
<reference evidence="1 2" key="1">
    <citation type="submission" date="2019-12" db="EMBL/GenBank/DDBJ databases">
        <title>Chromosome-level assembly of the Caenorhabditis remanei genome.</title>
        <authorList>
            <person name="Teterina A.A."/>
            <person name="Willis J.H."/>
            <person name="Phillips P.C."/>
        </authorList>
    </citation>
    <scope>NUCLEOTIDE SEQUENCE [LARGE SCALE GENOMIC DNA]</scope>
    <source>
        <strain evidence="1 2">PX506</strain>
        <tissue evidence="1">Whole organism</tissue>
    </source>
</reference>
<dbReference type="KEGG" id="crq:GCK72_015767"/>
<sequence>MRSIDNFFSTASSFLHVDSIGNSQNMCFFPEYDIWHPDIKKVLTAKFPTNNCDKSFKPWTQLVNSTWRVVNEEAELCLARCIEGVRASGEVRFGKWMTPGYVDCEFLETVCWESGGDEVYGYIHTQITPKPPTPPLPLHKSPHPNVFFLMIDSLSTGMAKRSLPKFLKYFQSEFNGIQFPYVNRVGENSHPNGVSLWFGKSVESGQKVSGERIDADWNAVDKCHRYIDNETHLFKQFKDHGYTTLLTEDSINLLMDSYPFCKGFLDKPVDHMFRPFTSVFERVGMDITRQHLEGHLCREIHEAAMEYWEQAMNAYRDRPLFTFSWLIDLAHEYPDGPVRFDNYLTQFFKRNREILDDSFIFISGDHGIRVGDHITSEIGSFERNNPFLGISVPKKFQDERNGMLEVMRLNSNQLQTHFDTRATLLDILTYQPGTSFTDRNPLTIPNEKGHSLLRKQPESPRTCGTLPIPNQYCICQVKKTKVKDQDLKMRLGQKVLDHVHMELDKLNFTSICRKYELKETMITYNQKIHTATVAKVVRMDRYGGTAECTAKKHFITFCNCKDLGVVTNFLDYFYSFVI</sequence>
<dbReference type="RefSeq" id="XP_053585891.1">
    <property type="nucleotide sequence ID" value="XM_053731119.1"/>
</dbReference>
<comment type="caution">
    <text evidence="1">The sequence shown here is derived from an EMBL/GenBank/DDBJ whole genome shotgun (WGS) entry which is preliminary data.</text>
</comment>
<evidence type="ECO:0000313" key="1">
    <source>
        <dbReference type="EMBL" id="KAF1759302.1"/>
    </source>
</evidence>
<dbReference type="SUPFAM" id="SSF53649">
    <property type="entry name" value="Alkaline phosphatase-like"/>
    <property type="match status" value="1"/>
</dbReference>
<organism evidence="1 2">
    <name type="scientific">Caenorhabditis remanei</name>
    <name type="common">Caenorhabditis vulgaris</name>
    <dbReference type="NCBI Taxonomy" id="31234"/>
    <lineage>
        <taxon>Eukaryota</taxon>
        <taxon>Metazoa</taxon>
        <taxon>Ecdysozoa</taxon>
        <taxon>Nematoda</taxon>
        <taxon>Chromadorea</taxon>
        <taxon>Rhabditida</taxon>
        <taxon>Rhabditina</taxon>
        <taxon>Rhabditomorpha</taxon>
        <taxon>Rhabditoidea</taxon>
        <taxon>Rhabditidae</taxon>
        <taxon>Peloderinae</taxon>
        <taxon>Caenorhabditis</taxon>
    </lineage>
</organism>
<dbReference type="InterPro" id="IPR004245">
    <property type="entry name" value="DUF229"/>
</dbReference>
<dbReference type="InterPro" id="IPR017850">
    <property type="entry name" value="Alkaline_phosphatase_core_sf"/>
</dbReference>